<feature type="region of interest" description="Disordered" evidence="1">
    <location>
        <begin position="1"/>
        <end position="123"/>
    </location>
</feature>
<feature type="compositionally biased region" description="Basic and acidic residues" evidence="1">
    <location>
        <begin position="86"/>
        <end position="100"/>
    </location>
</feature>
<dbReference type="AlphaFoldDB" id="A0A8K0GAA9"/>
<evidence type="ECO:0000313" key="3">
    <source>
        <dbReference type="Proteomes" id="UP000801492"/>
    </source>
</evidence>
<dbReference type="Proteomes" id="UP000801492">
    <property type="component" value="Unassembled WGS sequence"/>
</dbReference>
<proteinExistence type="predicted"/>
<protein>
    <submittedName>
        <fullName evidence="2">Uncharacterized protein</fullName>
    </submittedName>
</protein>
<evidence type="ECO:0000256" key="1">
    <source>
        <dbReference type="SAM" id="MobiDB-lite"/>
    </source>
</evidence>
<dbReference type="EMBL" id="VTPC01028401">
    <property type="protein sequence ID" value="KAF2891556.1"/>
    <property type="molecule type" value="Genomic_DNA"/>
</dbReference>
<comment type="caution">
    <text evidence="2">The sequence shown here is derived from an EMBL/GenBank/DDBJ whole genome shotgun (WGS) entry which is preliminary data.</text>
</comment>
<keyword evidence="3" id="KW-1185">Reference proteome</keyword>
<organism evidence="2 3">
    <name type="scientific">Ignelater luminosus</name>
    <name type="common">Cucubano</name>
    <name type="synonym">Pyrophorus luminosus</name>
    <dbReference type="NCBI Taxonomy" id="2038154"/>
    <lineage>
        <taxon>Eukaryota</taxon>
        <taxon>Metazoa</taxon>
        <taxon>Ecdysozoa</taxon>
        <taxon>Arthropoda</taxon>
        <taxon>Hexapoda</taxon>
        <taxon>Insecta</taxon>
        <taxon>Pterygota</taxon>
        <taxon>Neoptera</taxon>
        <taxon>Endopterygota</taxon>
        <taxon>Coleoptera</taxon>
        <taxon>Polyphaga</taxon>
        <taxon>Elateriformia</taxon>
        <taxon>Elateroidea</taxon>
        <taxon>Elateridae</taxon>
        <taxon>Agrypninae</taxon>
        <taxon>Pyrophorini</taxon>
        <taxon>Ignelater</taxon>
    </lineage>
</organism>
<gene>
    <name evidence="2" type="ORF">ILUMI_14617</name>
</gene>
<feature type="non-terminal residue" evidence="2">
    <location>
        <position position="1"/>
    </location>
</feature>
<reference evidence="2" key="1">
    <citation type="submission" date="2019-08" db="EMBL/GenBank/DDBJ databases">
        <title>The genome of the North American firefly Photinus pyralis.</title>
        <authorList>
            <consortium name="Photinus pyralis genome working group"/>
            <person name="Fallon T.R."/>
            <person name="Sander Lower S.E."/>
            <person name="Weng J.-K."/>
        </authorList>
    </citation>
    <scope>NUCLEOTIDE SEQUENCE</scope>
    <source>
        <strain evidence="2">TRF0915ILg1</strain>
        <tissue evidence="2">Whole body</tissue>
    </source>
</reference>
<name>A0A8K0GAA9_IGNLU</name>
<sequence>VQQGTLIHAQKPGDRASSGGAAEETLQDDDTPSTMLEKLNQVPSTSSAAVEQVRKRSKQASILTSPKHIEKRKSIKATKLQKSNKSKQEERNTKMQEYIERKRKQETKEEKKIKQVIHGQRSP</sequence>
<accession>A0A8K0GAA9</accession>
<evidence type="ECO:0000313" key="2">
    <source>
        <dbReference type="EMBL" id="KAF2891556.1"/>
    </source>
</evidence>